<name>A0A2J7RNH9_9NEOP</name>
<sequence>VTTEAYLNIFNEFVNQLTDDELTESYFQQDGATCHTSNASMRKTENPGSNPGRRGWKPATNRLSYSTAFLVELLKDRVYSNKPRTFDAFKDAIRQKGATITDVALPDVFDNLQTRIQKCLNAVGGHFQHML</sequence>
<evidence type="ECO:0000313" key="2">
    <source>
        <dbReference type="EMBL" id="PNF42390.1"/>
    </source>
</evidence>
<dbReference type="EMBL" id="NEVH01002540">
    <property type="protein sequence ID" value="PNF42390.1"/>
    <property type="molecule type" value="Genomic_DNA"/>
</dbReference>
<gene>
    <name evidence="2" type="ORF">B7P43_G02549</name>
</gene>
<accession>A0A2J7RNH9</accession>
<protein>
    <recommendedName>
        <fullName evidence="4">Tc1-like transposase DDE domain-containing protein</fullName>
    </recommendedName>
</protein>
<feature type="compositionally biased region" description="Polar residues" evidence="1">
    <location>
        <begin position="36"/>
        <end position="49"/>
    </location>
</feature>
<dbReference type="InParanoid" id="A0A2J7RNH9"/>
<dbReference type="InterPro" id="IPR036397">
    <property type="entry name" value="RNaseH_sf"/>
</dbReference>
<dbReference type="Proteomes" id="UP000235965">
    <property type="component" value="Unassembled WGS sequence"/>
</dbReference>
<feature type="non-terminal residue" evidence="2">
    <location>
        <position position="1"/>
    </location>
</feature>
<dbReference type="Gene3D" id="3.30.420.10">
    <property type="entry name" value="Ribonuclease H-like superfamily/Ribonuclease H"/>
    <property type="match status" value="1"/>
</dbReference>
<proteinExistence type="predicted"/>
<feature type="region of interest" description="Disordered" evidence="1">
    <location>
        <begin position="36"/>
        <end position="57"/>
    </location>
</feature>
<keyword evidence="3" id="KW-1185">Reference proteome</keyword>
<dbReference type="PANTHER" id="PTHR47326">
    <property type="entry name" value="TRANSPOSABLE ELEMENT TC3 TRANSPOSASE-LIKE PROTEIN"/>
    <property type="match status" value="1"/>
</dbReference>
<dbReference type="PANTHER" id="PTHR47326:SF1">
    <property type="entry name" value="HTH PSQ-TYPE DOMAIN-CONTAINING PROTEIN"/>
    <property type="match status" value="1"/>
</dbReference>
<evidence type="ECO:0008006" key="4">
    <source>
        <dbReference type="Google" id="ProtNLM"/>
    </source>
</evidence>
<reference evidence="2 3" key="1">
    <citation type="submission" date="2017-12" db="EMBL/GenBank/DDBJ databases">
        <title>Hemimetabolous genomes reveal molecular basis of termite eusociality.</title>
        <authorList>
            <person name="Harrison M.C."/>
            <person name="Jongepier E."/>
            <person name="Robertson H.M."/>
            <person name="Arning N."/>
            <person name="Bitard-Feildel T."/>
            <person name="Chao H."/>
            <person name="Childers C.P."/>
            <person name="Dinh H."/>
            <person name="Doddapaneni H."/>
            <person name="Dugan S."/>
            <person name="Gowin J."/>
            <person name="Greiner C."/>
            <person name="Han Y."/>
            <person name="Hu H."/>
            <person name="Hughes D.S.T."/>
            <person name="Huylmans A.-K."/>
            <person name="Kemena C."/>
            <person name="Kremer L.P.M."/>
            <person name="Lee S.L."/>
            <person name="Lopez-Ezquerra A."/>
            <person name="Mallet L."/>
            <person name="Monroy-Kuhn J.M."/>
            <person name="Moser A."/>
            <person name="Murali S.C."/>
            <person name="Muzny D.M."/>
            <person name="Otani S."/>
            <person name="Piulachs M.-D."/>
            <person name="Poelchau M."/>
            <person name="Qu J."/>
            <person name="Schaub F."/>
            <person name="Wada-Katsumata A."/>
            <person name="Worley K.C."/>
            <person name="Xie Q."/>
            <person name="Ylla G."/>
            <person name="Poulsen M."/>
            <person name="Gibbs R.A."/>
            <person name="Schal C."/>
            <person name="Richards S."/>
            <person name="Belles X."/>
            <person name="Korb J."/>
            <person name="Bornberg-Bauer E."/>
        </authorList>
    </citation>
    <scope>NUCLEOTIDE SEQUENCE [LARGE SCALE GENOMIC DNA]</scope>
    <source>
        <tissue evidence="2">Whole body</tissue>
    </source>
</reference>
<organism evidence="2 3">
    <name type="scientific">Cryptotermes secundus</name>
    <dbReference type="NCBI Taxonomy" id="105785"/>
    <lineage>
        <taxon>Eukaryota</taxon>
        <taxon>Metazoa</taxon>
        <taxon>Ecdysozoa</taxon>
        <taxon>Arthropoda</taxon>
        <taxon>Hexapoda</taxon>
        <taxon>Insecta</taxon>
        <taxon>Pterygota</taxon>
        <taxon>Neoptera</taxon>
        <taxon>Polyneoptera</taxon>
        <taxon>Dictyoptera</taxon>
        <taxon>Blattodea</taxon>
        <taxon>Blattoidea</taxon>
        <taxon>Termitoidae</taxon>
        <taxon>Kalotermitidae</taxon>
        <taxon>Cryptotermitinae</taxon>
        <taxon>Cryptotermes</taxon>
    </lineage>
</organism>
<evidence type="ECO:0000256" key="1">
    <source>
        <dbReference type="SAM" id="MobiDB-lite"/>
    </source>
</evidence>
<dbReference type="AlphaFoldDB" id="A0A2J7RNH9"/>
<evidence type="ECO:0000313" key="3">
    <source>
        <dbReference type="Proteomes" id="UP000235965"/>
    </source>
</evidence>
<dbReference type="GO" id="GO:0003676">
    <property type="term" value="F:nucleic acid binding"/>
    <property type="evidence" value="ECO:0007669"/>
    <property type="project" value="InterPro"/>
</dbReference>
<comment type="caution">
    <text evidence="2">The sequence shown here is derived from an EMBL/GenBank/DDBJ whole genome shotgun (WGS) entry which is preliminary data.</text>
</comment>